<feature type="repeat" description="TPR" evidence="1">
    <location>
        <begin position="57"/>
        <end position="90"/>
    </location>
</feature>
<feature type="signal peptide" evidence="3">
    <location>
        <begin position="1"/>
        <end position="20"/>
    </location>
</feature>
<sequence length="252" mass="28755">MKKMLSILLLLFVFIGYSQESFEAAAFTKANEAYTAENFDLAIAGYEQILKTGKHSAEVYFNLANAYYKINAVGPAVYNFEKALQLDPENADIQNNLNFANQMKIDAVEDTRVESIGSNLEKYVTSLSVDEWAYFSILLVLFTVLMAVFYFYAHTAGKKRLFFIFTFVGILFSALAIYAAFYSKDHLNKEQYAIVYTAEFITREEPKETAKESFILHEGTKVEVQEEFNNWALVSLSNGNKAWMPLDKIKKL</sequence>
<dbReference type="OrthoDB" id="9776208at2"/>
<feature type="transmembrane region" description="Helical" evidence="2">
    <location>
        <begin position="161"/>
        <end position="181"/>
    </location>
</feature>
<dbReference type="Pfam" id="PF00515">
    <property type="entry name" value="TPR_1"/>
    <property type="match status" value="1"/>
</dbReference>
<dbReference type="InterPro" id="IPR011990">
    <property type="entry name" value="TPR-like_helical_dom_sf"/>
</dbReference>
<dbReference type="Gene3D" id="1.25.40.10">
    <property type="entry name" value="Tetratricopeptide repeat domain"/>
    <property type="match status" value="1"/>
</dbReference>
<protein>
    <submittedName>
        <fullName evidence="4">Tetratricopeptide repeat protein</fullName>
    </submittedName>
</protein>
<dbReference type="SUPFAM" id="SSF48452">
    <property type="entry name" value="TPR-like"/>
    <property type="match status" value="1"/>
</dbReference>
<feature type="chain" id="PRO_5015779088" evidence="3">
    <location>
        <begin position="21"/>
        <end position="252"/>
    </location>
</feature>
<dbReference type="Proteomes" id="UP000239002">
    <property type="component" value="Unassembled WGS sequence"/>
</dbReference>
<name>A0A2S6IQK8_9FLAO</name>
<comment type="caution">
    <text evidence="4">The sequence shown here is derived from an EMBL/GenBank/DDBJ whole genome shotgun (WGS) entry which is preliminary data.</text>
</comment>
<dbReference type="RefSeq" id="WP_104514011.1">
    <property type="nucleotide sequence ID" value="NZ_MQVW01000022.1"/>
</dbReference>
<feature type="transmembrane region" description="Helical" evidence="2">
    <location>
        <begin position="132"/>
        <end position="152"/>
    </location>
</feature>
<accession>A0A2S6IQK8</accession>
<dbReference type="InterPro" id="IPR019734">
    <property type="entry name" value="TPR_rpt"/>
</dbReference>
<gene>
    <name evidence="4" type="ORF">LY01_00271</name>
</gene>
<dbReference type="AlphaFoldDB" id="A0A2S6IQK8"/>
<evidence type="ECO:0000256" key="2">
    <source>
        <dbReference type="SAM" id="Phobius"/>
    </source>
</evidence>
<reference evidence="4 5" key="1">
    <citation type="submission" date="2018-02" db="EMBL/GenBank/DDBJ databases">
        <title>Genomic Encyclopedia of Archaeal and Bacterial Type Strains, Phase II (KMG-II): from individual species to whole genera.</title>
        <authorList>
            <person name="Goeker M."/>
        </authorList>
    </citation>
    <scope>NUCLEOTIDE SEQUENCE [LARGE SCALE GENOMIC DNA]</scope>
    <source>
        <strain evidence="4 5">DSM 16809</strain>
    </source>
</reference>
<evidence type="ECO:0000313" key="5">
    <source>
        <dbReference type="Proteomes" id="UP000239002"/>
    </source>
</evidence>
<keyword evidence="1" id="KW-0802">TPR repeat</keyword>
<evidence type="ECO:0000313" key="4">
    <source>
        <dbReference type="EMBL" id="PPK96451.1"/>
    </source>
</evidence>
<dbReference type="EMBL" id="PTJE01000001">
    <property type="protein sequence ID" value="PPK96451.1"/>
    <property type="molecule type" value="Genomic_DNA"/>
</dbReference>
<organism evidence="4 5">
    <name type="scientific">Nonlabens xylanidelens</name>
    <dbReference type="NCBI Taxonomy" id="191564"/>
    <lineage>
        <taxon>Bacteria</taxon>
        <taxon>Pseudomonadati</taxon>
        <taxon>Bacteroidota</taxon>
        <taxon>Flavobacteriia</taxon>
        <taxon>Flavobacteriales</taxon>
        <taxon>Flavobacteriaceae</taxon>
        <taxon>Nonlabens</taxon>
    </lineage>
</organism>
<proteinExistence type="predicted"/>
<evidence type="ECO:0000256" key="3">
    <source>
        <dbReference type="SAM" id="SignalP"/>
    </source>
</evidence>
<dbReference type="SMART" id="SM00028">
    <property type="entry name" value="TPR"/>
    <property type="match status" value="2"/>
</dbReference>
<keyword evidence="2" id="KW-1133">Transmembrane helix</keyword>
<evidence type="ECO:0000256" key="1">
    <source>
        <dbReference type="PROSITE-ProRule" id="PRU00339"/>
    </source>
</evidence>
<keyword evidence="2" id="KW-0472">Membrane</keyword>
<dbReference type="PROSITE" id="PS50293">
    <property type="entry name" value="TPR_REGION"/>
    <property type="match status" value="1"/>
</dbReference>
<dbReference type="PROSITE" id="PS50005">
    <property type="entry name" value="TPR"/>
    <property type="match status" value="1"/>
</dbReference>
<keyword evidence="5" id="KW-1185">Reference proteome</keyword>
<keyword evidence="2" id="KW-0812">Transmembrane</keyword>
<keyword evidence="3" id="KW-0732">Signal</keyword>
<dbReference type="Gene3D" id="2.30.30.40">
    <property type="entry name" value="SH3 Domains"/>
    <property type="match status" value="1"/>
</dbReference>